<dbReference type="HOGENOM" id="CLU_058643_2_1_1"/>
<reference key="2">
    <citation type="submission" date="2011-08" db="EMBL/GenBank/DDBJ databases">
        <title>Genome sequence of Naumovozyma castellii.</title>
        <authorList>
            <person name="Gordon J.L."/>
            <person name="Armisen D."/>
            <person name="Proux-Wera E."/>
            <person name="OhEigeartaigh S.S."/>
            <person name="Byrne K.P."/>
            <person name="Wolfe K.H."/>
        </authorList>
    </citation>
    <scope>NUCLEOTIDE SEQUENCE</scope>
    <source>
        <strain>Type strain:CBS 4309</strain>
    </source>
</reference>
<reference evidence="4 5" key="1">
    <citation type="journal article" date="2011" name="Proc. Natl. Acad. Sci. U.S.A.">
        <title>Evolutionary erosion of yeast sex chromosomes by mating-type switching accidents.</title>
        <authorList>
            <person name="Gordon J.L."/>
            <person name="Armisen D."/>
            <person name="Proux-Wera E."/>
            <person name="Oheigeartaigh S.S."/>
            <person name="Byrne K.P."/>
            <person name="Wolfe K.H."/>
        </authorList>
    </citation>
    <scope>NUCLEOTIDE SEQUENCE [LARGE SCALE GENOMIC DNA]</scope>
    <source>
        <strain evidence="5">ATCC 76901 / BCRC 22586 / CBS 4309 / NBRC 1992 / NRRL Y-12630</strain>
    </source>
</reference>
<comment type="similarity">
    <text evidence="1">Belongs to the NAD(P)H dehydrogenase (quinone) family.</text>
</comment>
<evidence type="ECO:0000313" key="4">
    <source>
        <dbReference type="EMBL" id="CCC71512.1"/>
    </source>
</evidence>
<evidence type="ECO:0000256" key="2">
    <source>
        <dbReference type="ARBA" id="ARBA00023002"/>
    </source>
</evidence>
<evidence type="ECO:0000313" key="5">
    <source>
        <dbReference type="Proteomes" id="UP000001640"/>
    </source>
</evidence>
<dbReference type="AlphaFoldDB" id="G0VJ33"/>
<dbReference type="Pfam" id="PF02525">
    <property type="entry name" value="Flavodoxin_2"/>
    <property type="match status" value="1"/>
</dbReference>
<gene>
    <name evidence="4" type="primary">NCAS0H02020</name>
    <name evidence="4" type="ordered locus">NCAS_0H02020</name>
</gene>
<dbReference type="SUPFAM" id="SSF52218">
    <property type="entry name" value="Flavoproteins"/>
    <property type="match status" value="1"/>
</dbReference>
<name>G0VJ33_NAUCA</name>
<dbReference type="eggNOG" id="ENOG502QWY5">
    <property type="taxonomic scope" value="Eukaryota"/>
</dbReference>
<proteinExistence type="inferred from homology"/>
<dbReference type="Gene3D" id="3.40.50.360">
    <property type="match status" value="1"/>
</dbReference>
<protein>
    <recommendedName>
        <fullName evidence="3">Flavodoxin-like fold domain-containing protein</fullName>
    </recommendedName>
</protein>
<feature type="domain" description="Flavodoxin-like fold" evidence="3">
    <location>
        <begin position="1"/>
        <end position="213"/>
    </location>
</feature>
<dbReference type="InterPro" id="IPR003680">
    <property type="entry name" value="Flavodoxin_fold"/>
</dbReference>
<dbReference type="KEGG" id="ncs:NCAS_0H02020"/>
<dbReference type="PANTHER" id="PTHR10204">
    <property type="entry name" value="NAD P H OXIDOREDUCTASE-RELATED"/>
    <property type="match status" value="1"/>
</dbReference>
<dbReference type="GO" id="GO:0003955">
    <property type="term" value="F:NAD(P)H dehydrogenase (quinone) activity"/>
    <property type="evidence" value="ECO:0007669"/>
    <property type="project" value="TreeGrafter"/>
</dbReference>
<evidence type="ECO:0000256" key="1">
    <source>
        <dbReference type="ARBA" id="ARBA00006252"/>
    </source>
</evidence>
<sequence length="262" mass="29634">MKVFIVFAHPDRRSFNGSLLKETIGQFEADGHEVRVTDLYGQKWKAQIDEDDFPITHKKGERLHIGSASGEAFVNKELTKDVMEEIEKLLWADLVIFQFPMWWFGMPAILKGWVERVLVCHFGYGVGEFTPTHYGDRFGEGTLEGKKAMLIVTAGGRKDHYSSRGILGPIDHLLFPINHGVFFCTGMTPLPAFVTYGTDSATEEVFESYANELKCLLKNIGSIKPINYRKQNSGDYDIPSLILREGLERPGETGYDIHLIKD</sequence>
<dbReference type="GO" id="GO:0005829">
    <property type="term" value="C:cytosol"/>
    <property type="evidence" value="ECO:0007669"/>
    <property type="project" value="TreeGrafter"/>
</dbReference>
<dbReference type="PANTHER" id="PTHR10204:SF34">
    <property type="entry name" value="NAD(P)H DEHYDROGENASE [QUINONE] 1 ISOFORM 1"/>
    <property type="match status" value="1"/>
</dbReference>
<evidence type="ECO:0000259" key="3">
    <source>
        <dbReference type="Pfam" id="PF02525"/>
    </source>
</evidence>
<keyword evidence="2" id="KW-0560">Oxidoreductase</keyword>
<dbReference type="RefSeq" id="XP_003677859.1">
    <property type="nucleotide sequence ID" value="XM_003677811.1"/>
</dbReference>
<organism evidence="4 5">
    <name type="scientific">Naumovozyma castellii</name>
    <name type="common">Yeast</name>
    <name type="synonym">Saccharomyces castellii</name>
    <dbReference type="NCBI Taxonomy" id="27288"/>
    <lineage>
        <taxon>Eukaryota</taxon>
        <taxon>Fungi</taxon>
        <taxon>Dikarya</taxon>
        <taxon>Ascomycota</taxon>
        <taxon>Saccharomycotina</taxon>
        <taxon>Saccharomycetes</taxon>
        <taxon>Saccharomycetales</taxon>
        <taxon>Saccharomycetaceae</taxon>
        <taxon>Naumovozyma</taxon>
    </lineage>
</organism>
<dbReference type="GeneID" id="96905189"/>
<accession>G0VJ33</accession>
<dbReference type="InterPro" id="IPR051545">
    <property type="entry name" value="NAD(P)H_dehydrogenase_qn"/>
</dbReference>
<dbReference type="InterPro" id="IPR029039">
    <property type="entry name" value="Flavoprotein-like_sf"/>
</dbReference>
<dbReference type="OrthoDB" id="26889at2759"/>
<keyword evidence="5" id="KW-1185">Reference proteome</keyword>
<dbReference type="OMA" id="FPGMQVL"/>
<dbReference type="Proteomes" id="UP000001640">
    <property type="component" value="Chromosome 8"/>
</dbReference>
<dbReference type="EMBL" id="HE576759">
    <property type="protein sequence ID" value="CCC71512.1"/>
    <property type="molecule type" value="Genomic_DNA"/>
</dbReference>
<dbReference type="InParanoid" id="G0VJ33"/>